<dbReference type="PANTHER" id="PTHR43874">
    <property type="entry name" value="TWO-COMPONENT RESPONSE REGULATOR"/>
    <property type="match status" value="1"/>
</dbReference>
<protein>
    <recommendedName>
        <fullName evidence="4">Response regulatory domain-containing protein</fullName>
    </recommendedName>
</protein>
<reference evidence="5 6" key="1">
    <citation type="journal article" date="2015" name="Genome Biol. Evol.">
        <title>Comparative Genomics of a Bacterivorous Green Alga Reveals Evolutionary Causalities and Consequences of Phago-Mixotrophic Mode of Nutrition.</title>
        <authorList>
            <person name="Burns J.A."/>
            <person name="Paasch A."/>
            <person name="Narechania A."/>
            <person name="Kim E."/>
        </authorList>
    </citation>
    <scope>NUCLEOTIDE SEQUENCE [LARGE SCALE GENOMIC DNA]</scope>
    <source>
        <strain evidence="5 6">PLY_AMNH</strain>
    </source>
</reference>
<dbReference type="EMBL" id="LGRX02013631">
    <property type="protein sequence ID" value="KAK3265873.1"/>
    <property type="molecule type" value="Genomic_DNA"/>
</dbReference>
<dbReference type="Pfam" id="PF00072">
    <property type="entry name" value="Response_reg"/>
    <property type="match status" value="1"/>
</dbReference>
<evidence type="ECO:0000313" key="5">
    <source>
        <dbReference type="EMBL" id="KAK3265873.1"/>
    </source>
</evidence>
<dbReference type="PROSITE" id="PS50110">
    <property type="entry name" value="RESPONSE_REGULATORY"/>
    <property type="match status" value="1"/>
</dbReference>
<feature type="compositionally biased region" description="Basic and acidic residues" evidence="3">
    <location>
        <begin position="165"/>
        <end position="179"/>
    </location>
</feature>
<accession>A0AAE0FU48</accession>
<keyword evidence="6" id="KW-1185">Reference proteome</keyword>
<organism evidence="5 6">
    <name type="scientific">Cymbomonas tetramitiformis</name>
    <dbReference type="NCBI Taxonomy" id="36881"/>
    <lineage>
        <taxon>Eukaryota</taxon>
        <taxon>Viridiplantae</taxon>
        <taxon>Chlorophyta</taxon>
        <taxon>Pyramimonadophyceae</taxon>
        <taxon>Pyramimonadales</taxon>
        <taxon>Pyramimonadaceae</taxon>
        <taxon>Cymbomonas</taxon>
    </lineage>
</organism>
<sequence length="529" mass="56522">MGGLSDRANFPKGLKVLLLDEGSQDCKVSEKLLRDCSYEVKVCETQEAAAKLLNSEELAAYDLALVEISCAEASFEGASMCEFIKQHSVPVVVMASNVDTSVVMQSIKLGAADVLQRPLDRYSARKLWQHAIRKLVKKEESMTSMNEASNRGSFESTCQGGSQREVAKAALGERGEGELRSAASANTGSSGSQNEGSAGAGSCNGEDATGSSDETVDGSYSGKSKTAKPSKAQEMDLGSDVKVRVPEPLTGDAMNDETLQVTMEEVHALFKSKEDALAQRRTVEEKPTTAAAAPPKLKKIASWSTRDRPLAVRPTQAPQGIWVPSSPQHQWGHVVPGSPFQPSLGTPLGQANGMPSVGQPVMGVAAAGMPQQGLPMSRVHSGQWYPQMGQPMQQQMGQPMGQQMGQPMGQQMGQPMQQQMGQPMGQPMGHQHPMGHQQPMQMMHQGYPLNESMNQGPNQGMRQGMSQGVDQGMGSSAPYVPLQLPLDSGDSQGPIGLHLRKTPSLIDLIAGSDMLVDDLMADLPILDED</sequence>
<dbReference type="InterPro" id="IPR011006">
    <property type="entry name" value="CheY-like_superfamily"/>
</dbReference>
<evidence type="ECO:0000256" key="2">
    <source>
        <dbReference type="PROSITE-ProRule" id="PRU00169"/>
    </source>
</evidence>
<evidence type="ECO:0000313" key="6">
    <source>
        <dbReference type="Proteomes" id="UP001190700"/>
    </source>
</evidence>
<proteinExistence type="predicted"/>
<dbReference type="GO" id="GO:0009736">
    <property type="term" value="P:cytokinin-activated signaling pathway"/>
    <property type="evidence" value="ECO:0007669"/>
    <property type="project" value="InterPro"/>
</dbReference>
<comment type="caution">
    <text evidence="2">Lacks conserved residue(s) required for the propagation of feature annotation.</text>
</comment>
<feature type="compositionally biased region" description="Low complexity" evidence="3">
    <location>
        <begin position="181"/>
        <end position="192"/>
    </location>
</feature>
<feature type="region of interest" description="Disordered" evidence="3">
    <location>
        <begin position="139"/>
        <end position="240"/>
    </location>
</feature>
<gene>
    <name evidence="5" type="ORF">CYMTET_25474</name>
</gene>
<name>A0AAE0FU48_9CHLO</name>
<evidence type="ECO:0000256" key="3">
    <source>
        <dbReference type="SAM" id="MobiDB-lite"/>
    </source>
</evidence>
<evidence type="ECO:0000259" key="4">
    <source>
        <dbReference type="PROSITE" id="PS50110"/>
    </source>
</evidence>
<dbReference type="Proteomes" id="UP001190700">
    <property type="component" value="Unassembled WGS sequence"/>
</dbReference>
<dbReference type="Gene3D" id="3.40.50.2300">
    <property type="match status" value="1"/>
</dbReference>
<dbReference type="InterPro" id="IPR045279">
    <property type="entry name" value="ARR-like"/>
</dbReference>
<feature type="compositionally biased region" description="Basic and acidic residues" evidence="3">
    <location>
        <begin position="231"/>
        <end position="240"/>
    </location>
</feature>
<dbReference type="AlphaFoldDB" id="A0AAE0FU48"/>
<evidence type="ECO:0000256" key="1">
    <source>
        <dbReference type="ARBA" id="ARBA00023012"/>
    </source>
</evidence>
<dbReference type="GO" id="GO:0000160">
    <property type="term" value="P:phosphorelay signal transduction system"/>
    <property type="evidence" value="ECO:0007669"/>
    <property type="project" value="UniProtKB-KW"/>
</dbReference>
<comment type="caution">
    <text evidence="5">The sequence shown here is derived from an EMBL/GenBank/DDBJ whole genome shotgun (WGS) entry which is preliminary data.</text>
</comment>
<dbReference type="PANTHER" id="PTHR43874:SF7">
    <property type="entry name" value="TWO-COMPONENT RESPONSE REGULATOR ARR10"/>
    <property type="match status" value="1"/>
</dbReference>
<dbReference type="SUPFAM" id="SSF52172">
    <property type="entry name" value="CheY-like"/>
    <property type="match status" value="1"/>
</dbReference>
<feature type="region of interest" description="Disordered" evidence="3">
    <location>
        <begin position="392"/>
        <end position="436"/>
    </location>
</feature>
<dbReference type="InterPro" id="IPR001789">
    <property type="entry name" value="Sig_transdc_resp-reg_receiver"/>
</dbReference>
<feature type="domain" description="Response regulatory" evidence="4">
    <location>
        <begin position="15"/>
        <end position="132"/>
    </location>
</feature>
<feature type="compositionally biased region" description="Polar residues" evidence="3">
    <location>
        <begin position="142"/>
        <end position="162"/>
    </location>
</feature>
<keyword evidence="1" id="KW-0902">Two-component regulatory system</keyword>